<feature type="transmembrane region" description="Helical" evidence="5">
    <location>
        <begin position="412"/>
        <end position="433"/>
    </location>
</feature>
<name>A0AA48GN40_9BACT</name>
<dbReference type="Gene3D" id="1.10.3720.10">
    <property type="entry name" value="MetI-like"/>
    <property type="match status" value="2"/>
</dbReference>
<feature type="transmembrane region" description="Helical" evidence="5">
    <location>
        <begin position="25"/>
        <end position="45"/>
    </location>
</feature>
<dbReference type="InterPro" id="IPR000515">
    <property type="entry name" value="MetI-like"/>
</dbReference>
<dbReference type="EMBL" id="AP027080">
    <property type="protein sequence ID" value="BDU74457.1"/>
    <property type="molecule type" value="Genomic_DNA"/>
</dbReference>
<dbReference type="PROSITE" id="PS50928">
    <property type="entry name" value="ABC_TM1"/>
    <property type="match status" value="2"/>
</dbReference>
<feature type="transmembrane region" description="Helical" evidence="5">
    <location>
        <begin position="543"/>
        <end position="565"/>
    </location>
</feature>
<gene>
    <name evidence="7" type="ORF">METEAL_36310</name>
</gene>
<evidence type="ECO:0000256" key="2">
    <source>
        <dbReference type="ARBA" id="ARBA00022692"/>
    </source>
</evidence>
<feature type="transmembrane region" description="Helical" evidence="5">
    <location>
        <begin position="335"/>
        <end position="358"/>
    </location>
</feature>
<dbReference type="GO" id="GO:0005886">
    <property type="term" value="C:plasma membrane"/>
    <property type="evidence" value="ECO:0007669"/>
    <property type="project" value="UniProtKB-SubCell"/>
</dbReference>
<dbReference type="PANTHER" id="PTHR42744:SF1">
    <property type="entry name" value="BINDING-PROTEIN-DEPENDENT TRANSPORT SYSTEMS INNER MEMBRANE COMPONENT"/>
    <property type="match status" value="1"/>
</dbReference>
<reference evidence="8" key="1">
    <citation type="journal article" date="2023" name="Int. J. Syst. Evol. Microbiol.">
        <title>Mesoterricola silvestris gen. nov., sp. nov., Mesoterricola sediminis sp. nov., Geothrix oryzae sp. nov., Geothrix edaphica sp. nov., Geothrix rubra sp. nov., and Geothrix limicola sp. nov., six novel members of Acidobacteriota isolated from soils.</title>
        <authorList>
            <person name="Itoh H."/>
            <person name="Sugisawa Y."/>
            <person name="Mise K."/>
            <person name="Xu Z."/>
            <person name="Kuniyasu M."/>
            <person name="Ushijima N."/>
            <person name="Kawano K."/>
            <person name="Kobayashi E."/>
            <person name="Shiratori Y."/>
            <person name="Masuda Y."/>
            <person name="Senoo K."/>
        </authorList>
    </citation>
    <scope>NUCLEOTIDE SEQUENCE [LARGE SCALE GENOMIC DNA]</scope>
    <source>
        <strain evidence="8">W79</strain>
    </source>
</reference>
<feature type="transmembrane region" description="Helical" evidence="5">
    <location>
        <begin position="244"/>
        <end position="264"/>
    </location>
</feature>
<feature type="transmembrane region" description="Helical" evidence="5">
    <location>
        <begin position="445"/>
        <end position="466"/>
    </location>
</feature>
<feature type="domain" description="ABC transmembrane type-1" evidence="6">
    <location>
        <begin position="374"/>
        <end position="564"/>
    </location>
</feature>
<dbReference type="PANTHER" id="PTHR42744">
    <property type="entry name" value="BINDING-PROTEIN-DEPENDENT TRANSPORT SYSTEMS INNER MEMBRANE COMPONENT"/>
    <property type="match status" value="1"/>
</dbReference>
<dbReference type="SUPFAM" id="SSF161098">
    <property type="entry name" value="MetI-like"/>
    <property type="match status" value="2"/>
</dbReference>
<evidence type="ECO:0000256" key="4">
    <source>
        <dbReference type="ARBA" id="ARBA00023136"/>
    </source>
</evidence>
<dbReference type="Pfam" id="PF00528">
    <property type="entry name" value="BPD_transp_1"/>
    <property type="match status" value="2"/>
</dbReference>
<feature type="transmembrane region" description="Helical" evidence="5">
    <location>
        <begin position="65"/>
        <end position="93"/>
    </location>
</feature>
<keyword evidence="3 5" id="KW-1133">Transmembrane helix</keyword>
<evidence type="ECO:0000256" key="5">
    <source>
        <dbReference type="RuleBase" id="RU363032"/>
    </source>
</evidence>
<accession>A0AA48GN40</accession>
<dbReference type="KEGG" id="msil:METEAL_36310"/>
<evidence type="ECO:0000259" key="6">
    <source>
        <dbReference type="PROSITE" id="PS50928"/>
    </source>
</evidence>
<proteinExistence type="inferred from homology"/>
<keyword evidence="8" id="KW-1185">Reference proteome</keyword>
<organism evidence="7 8">
    <name type="scientific">Mesoterricola silvestris</name>
    <dbReference type="NCBI Taxonomy" id="2927979"/>
    <lineage>
        <taxon>Bacteria</taxon>
        <taxon>Pseudomonadati</taxon>
        <taxon>Acidobacteriota</taxon>
        <taxon>Holophagae</taxon>
        <taxon>Holophagales</taxon>
        <taxon>Holophagaceae</taxon>
        <taxon>Mesoterricola</taxon>
    </lineage>
</organism>
<feature type="transmembrane region" description="Helical" evidence="5">
    <location>
        <begin position="196"/>
        <end position="217"/>
    </location>
</feature>
<evidence type="ECO:0000256" key="3">
    <source>
        <dbReference type="ARBA" id="ARBA00022989"/>
    </source>
</evidence>
<dbReference type="Proteomes" id="UP001238179">
    <property type="component" value="Chromosome"/>
</dbReference>
<keyword evidence="4 5" id="KW-0472">Membrane</keyword>
<dbReference type="RefSeq" id="WP_316413133.1">
    <property type="nucleotide sequence ID" value="NZ_AP027080.1"/>
</dbReference>
<comment type="subcellular location">
    <subcellularLocation>
        <location evidence="1 5">Cell membrane</location>
        <topology evidence="1 5">Multi-pass membrane protein</topology>
    </subcellularLocation>
</comment>
<feature type="transmembrane region" description="Helical" evidence="5">
    <location>
        <begin position="487"/>
        <end position="509"/>
    </location>
</feature>
<feature type="domain" description="ABC transmembrane type-1" evidence="6">
    <location>
        <begin position="69"/>
        <end position="264"/>
    </location>
</feature>
<dbReference type="CDD" id="cd06261">
    <property type="entry name" value="TM_PBP2"/>
    <property type="match status" value="2"/>
</dbReference>
<sequence>MLNRIIDTVWGQANALFYPFRRRRWVDLVVILMGCALLFGLVQLGQQWTGAKRPVVDIDLSPRSLPLYTFFSMMRGLVAYVISLGFTLVYAYWAAKDSRAEKLLVPLLDILQSIPVLGFMPGLVLALVAVFPHSNLGLELAAILMIFTGQAWNMTFSLYHSLKSVPQDLQEAATVYGFTWWERLKWVELPYGTSGLVWNSMMSMAGGWFFLMITEAFKLGDQDFRLPGLGSYMSVAVEKGNGPAMLSAIVAMVCMIVFLDQVLWRPVVVWAQRFRVEETAQGEQPRSWLLRLLRRSRLVRWLEARRAHRRHLGLGRTRPAPQPRRAKRAGSIQRAVANTALLALLAVVVWAAVSLVHYLSAIPGRQWSFLAKAGGLTLVRVLVSTALGTLWAVPAGLAIGLSPRLSRILQPVVQVAASFPAPMLFPVVIATLARFHVGLDYGCVLLMLLGTQWYILFNVIAGAMAIPGDLKEAATSFQLSWWQRFKALYLPATFPYLVTGWVTAAGGAWNASIVAEYYDFHGETLKTFGLGATVSQAAYERNLTLLAAGVLLMSAIVVIFNRLVWKPTYQLAHTRYSLTK</sequence>
<feature type="transmembrane region" description="Helical" evidence="5">
    <location>
        <begin position="140"/>
        <end position="159"/>
    </location>
</feature>
<feature type="transmembrane region" description="Helical" evidence="5">
    <location>
        <begin position="114"/>
        <end position="134"/>
    </location>
</feature>
<feature type="transmembrane region" description="Helical" evidence="5">
    <location>
        <begin position="378"/>
        <end position="400"/>
    </location>
</feature>
<keyword evidence="5" id="KW-0813">Transport</keyword>
<dbReference type="AlphaFoldDB" id="A0AA48GN40"/>
<evidence type="ECO:0000313" key="8">
    <source>
        <dbReference type="Proteomes" id="UP001238179"/>
    </source>
</evidence>
<comment type="similarity">
    <text evidence="5">Belongs to the binding-protein-dependent transport system permease family.</text>
</comment>
<evidence type="ECO:0000313" key="7">
    <source>
        <dbReference type="EMBL" id="BDU74457.1"/>
    </source>
</evidence>
<dbReference type="GO" id="GO:0055085">
    <property type="term" value="P:transmembrane transport"/>
    <property type="evidence" value="ECO:0007669"/>
    <property type="project" value="InterPro"/>
</dbReference>
<dbReference type="InterPro" id="IPR035906">
    <property type="entry name" value="MetI-like_sf"/>
</dbReference>
<keyword evidence="2 5" id="KW-0812">Transmembrane</keyword>
<protein>
    <submittedName>
        <fullName evidence="7">ABC transporter permease</fullName>
    </submittedName>
</protein>
<evidence type="ECO:0000256" key="1">
    <source>
        <dbReference type="ARBA" id="ARBA00004651"/>
    </source>
</evidence>